<evidence type="ECO:0008006" key="8">
    <source>
        <dbReference type="Google" id="ProtNLM"/>
    </source>
</evidence>
<evidence type="ECO:0000256" key="3">
    <source>
        <dbReference type="ARBA" id="ARBA00023136"/>
    </source>
</evidence>
<keyword evidence="7" id="KW-1185">Reference proteome</keyword>
<comment type="caution">
    <text evidence="6">The sequence shown here is derived from an EMBL/GenBank/DDBJ whole genome shotgun (WGS) entry which is preliminary data.</text>
</comment>
<evidence type="ECO:0000256" key="1">
    <source>
        <dbReference type="ARBA" id="ARBA00022475"/>
    </source>
</evidence>
<gene>
    <name evidence="6" type="ORF">GCM10025869_06880</name>
</gene>
<dbReference type="InterPro" id="IPR006059">
    <property type="entry name" value="SBP"/>
</dbReference>
<dbReference type="Gene3D" id="3.40.190.10">
    <property type="entry name" value="Periplasmic binding protein-like II"/>
    <property type="match status" value="1"/>
</dbReference>
<dbReference type="RefSeq" id="WP_284297771.1">
    <property type="nucleotide sequence ID" value="NZ_BSVA01000001.1"/>
</dbReference>
<dbReference type="PANTHER" id="PTHR43649:SF33">
    <property type="entry name" value="POLYGALACTURONAN_RHAMNOGALACTURONAN-BINDING PROTEIN YTCQ"/>
    <property type="match status" value="1"/>
</dbReference>
<dbReference type="EMBL" id="BSVA01000001">
    <property type="protein sequence ID" value="GMA90159.1"/>
    <property type="molecule type" value="Genomic_DNA"/>
</dbReference>
<dbReference type="InterPro" id="IPR050490">
    <property type="entry name" value="Bact_solute-bd_prot1"/>
</dbReference>
<keyword evidence="4" id="KW-0564">Palmitate</keyword>
<keyword evidence="2" id="KW-0732">Signal</keyword>
<protein>
    <recommendedName>
        <fullName evidence="8">Extracellular solute-binding protein</fullName>
    </recommendedName>
</protein>
<reference evidence="7" key="1">
    <citation type="journal article" date="2019" name="Int. J. Syst. Evol. Microbiol.">
        <title>The Global Catalogue of Microorganisms (GCM) 10K type strain sequencing project: providing services to taxonomists for standard genome sequencing and annotation.</title>
        <authorList>
            <consortium name="The Broad Institute Genomics Platform"/>
            <consortium name="The Broad Institute Genome Sequencing Center for Infectious Disease"/>
            <person name="Wu L."/>
            <person name="Ma J."/>
        </authorList>
    </citation>
    <scope>NUCLEOTIDE SEQUENCE [LARGE SCALE GENOMIC DNA]</scope>
    <source>
        <strain evidence="7">NBRC 108755</strain>
    </source>
</reference>
<organism evidence="6 7">
    <name type="scientific">Homoserinibacter gongjuensis</name>
    <dbReference type="NCBI Taxonomy" id="1162968"/>
    <lineage>
        <taxon>Bacteria</taxon>
        <taxon>Bacillati</taxon>
        <taxon>Actinomycetota</taxon>
        <taxon>Actinomycetes</taxon>
        <taxon>Micrococcales</taxon>
        <taxon>Microbacteriaceae</taxon>
        <taxon>Homoserinibacter</taxon>
    </lineage>
</organism>
<evidence type="ECO:0000313" key="6">
    <source>
        <dbReference type="EMBL" id="GMA90159.1"/>
    </source>
</evidence>
<evidence type="ECO:0000256" key="5">
    <source>
        <dbReference type="ARBA" id="ARBA00023288"/>
    </source>
</evidence>
<keyword evidence="1" id="KW-1003">Cell membrane</keyword>
<name>A0ABQ6JS65_9MICO</name>
<keyword evidence="3" id="KW-0472">Membrane</keyword>
<dbReference type="Proteomes" id="UP001157069">
    <property type="component" value="Unassembled WGS sequence"/>
</dbReference>
<evidence type="ECO:0000313" key="7">
    <source>
        <dbReference type="Proteomes" id="UP001157069"/>
    </source>
</evidence>
<evidence type="ECO:0000256" key="2">
    <source>
        <dbReference type="ARBA" id="ARBA00022729"/>
    </source>
</evidence>
<sequence>MYGLPKDISAFGLAYNKDMFDAAGITAPTADAPWTWDEYVAAAKKLTSGEGADKVYGSGPYSLEAAVWSNGADWLNADHTEVTVTDPAFTEALQWTADLNLVEGVAPSPEELSSQGDYDRFVSGKLAMTGVGTWAQGSLWNDAKFTWDIMPWPVSPKTGEEAIWYGGIGFAVANGSKHQEAASNLAAFLAFNEDAQRTNIEKGQAIPNLIDMAKDEWLTTDKPPANKAEFIRILEDYGRRATQTYTFNSDWFTLFNSNLASVQSGEQSAADYAASVQGEMQDLLDKGIAEQKK</sequence>
<keyword evidence="5" id="KW-0449">Lipoprotein</keyword>
<dbReference type="Pfam" id="PF01547">
    <property type="entry name" value="SBP_bac_1"/>
    <property type="match status" value="1"/>
</dbReference>
<evidence type="ECO:0000256" key="4">
    <source>
        <dbReference type="ARBA" id="ARBA00023139"/>
    </source>
</evidence>
<dbReference type="SUPFAM" id="SSF53850">
    <property type="entry name" value="Periplasmic binding protein-like II"/>
    <property type="match status" value="1"/>
</dbReference>
<proteinExistence type="predicted"/>
<dbReference type="PANTHER" id="PTHR43649">
    <property type="entry name" value="ARABINOSE-BINDING PROTEIN-RELATED"/>
    <property type="match status" value="1"/>
</dbReference>
<accession>A0ABQ6JS65</accession>